<comment type="caution">
    <text evidence="2">The sequence shown here is derived from an EMBL/GenBank/DDBJ whole genome shotgun (WGS) entry which is preliminary data.</text>
</comment>
<evidence type="ECO:0000313" key="2">
    <source>
        <dbReference type="EMBL" id="KKN16898.1"/>
    </source>
</evidence>
<feature type="region of interest" description="Disordered" evidence="1">
    <location>
        <begin position="241"/>
        <end position="284"/>
    </location>
</feature>
<dbReference type="AlphaFoldDB" id="A0A0F9RHZ8"/>
<feature type="compositionally biased region" description="Basic and acidic residues" evidence="1">
    <location>
        <begin position="258"/>
        <end position="273"/>
    </location>
</feature>
<organism evidence="2">
    <name type="scientific">marine sediment metagenome</name>
    <dbReference type="NCBI Taxonomy" id="412755"/>
    <lineage>
        <taxon>unclassified sequences</taxon>
        <taxon>metagenomes</taxon>
        <taxon>ecological metagenomes</taxon>
    </lineage>
</organism>
<dbReference type="InterPro" id="IPR032427">
    <property type="entry name" value="P22_portal"/>
</dbReference>
<feature type="non-terminal residue" evidence="2">
    <location>
        <position position="1"/>
    </location>
</feature>
<sequence>TNTPFLMMDVLTSLIEEQGVTTSALGKLPKGVKAGIAIESLKASEFANLFIAIKQIKKTIQGISEKMIDIADNHFINKQTIMRLEKGEPDYFDVIGQAGIDARKDIDEADSLEGVIPIKKEYKVDIEVQSGLGYTEEGKKAAMMEIANYFLGLAKEGLVQPEVVKVMIQSLMETFKFGPTEEMMEALDAPTGLNQEQEAKMKLMIIEVLKDAKQAGLFDPDEEKHLAITKAGSIQAIADAKKAGAFDKPEEPEQGEQEVERIEKVEQGKDGRKTTTQTKTKVKT</sequence>
<accession>A0A0F9RHZ8</accession>
<reference evidence="2" key="1">
    <citation type="journal article" date="2015" name="Nature">
        <title>Complex archaea that bridge the gap between prokaryotes and eukaryotes.</title>
        <authorList>
            <person name="Spang A."/>
            <person name="Saw J.H."/>
            <person name="Jorgensen S.L."/>
            <person name="Zaremba-Niedzwiedzka K."/>
            <person name="Martijn J."/>
            <person name="Lind A.E."/>
            <person name="van Eijk R."/>
            <person name="Schleper C."/>
            <person name="Guy L."/>
            <person name="Ettema T.J."/>
        </authorList>
    </citation>
    <scope>NUCLEOTIDE SEQUENCE</scope>
</reference>
<feature type="compositionally biased region" description="Basic and acidic residues" evidence="1">
    <location>
        <begin position="241"/>
        <end position="251"/>
    </location>
</feature>
<protein>
    <submittedName>
        <fullName evidence="2">Uncharacterized protein</fullName>
    </submittedName>
</protein>
<feature type="compositionally biased region" description="Low complexity" evidence="1">
    <location>
        <begin position="274"/>
        <end position="284"/>
    </location>
</feature>
<evidence type="ECO:0000256" key="1">
    <source>
        <dbReference type="SAM" id="MobiDB-lite"/>
    </source>
</evidence>
<name>A0A0F9RHZ8_9ZZZZ</name>
<dbReference type="Pfam" id="PF16510">
    <property type="entry name" value="P22_portal"/>
    <property type="match status" value="1"/>
</dbReference>
<proteinExistence type="predicted"/>
<dbReference type="EMBL" id="LAZR01003570">
    <property type="protein sequence ID" value="KKN16898.1"/>
    <property type="molecule type" value="Genomic_DNA"/>
</dbReference>
<gene>
    <name evidence="2" type="ORF">LCGC14_0971030</name>
</gene>